<organism evidence="1 2">
    <name type="scientific">Flavobacterium sedimenticola</name>
    <dbReference type="NCBI Taxonomy" id="3043286"/>
    <lineage>
        <taxon>Bacteria</taxon>
        <taxon>Pseudomonadati</taxon>
        <taxon>Bacteroidota</taxon>
        <taxon>Flavobacteriia</taxon>
        <taxon>Flavobacteriales</taxon>
        <taxon>Flavobacteriaceae</taxon>
        <taxon>Flavobacterium</taxon>
    </lineage>
</organism>
<accession>A0ABT6XU28</accession>
<name>A0ABT6XU28_9FLAO</name>
<dbReference type="Proteomes" id="UP001230035">
    <property type="component" value="Unassembled WGS sequence"/>
</dbReference>
<comment type="caution">
    <text evidence="1">The sequence shown here is derived from an EMBL/GenBank/DDBJ whole genome shotgun (WGS) entry which is preliminary data.</text>
</comment>
<sequence length="164" mass="18178">MKKILLLLLAAFTFSGCEKDDICTDETTPQLVIEFYDVSNPTTLKNVAGLKITGDGMPTELNTFSGVSTIKLPLDVTGDSVKYSMILNSSSPTNANEDFLQFNYARNNVYVSRACGYRTIFELNSPGGVIHTDSATPDLLWIQSFDVQTTTIDTENEIHLKIYF</sequence>
<dbReference type="RefSeq" id="WP_283240155.1">
    <property type="nucleotide sequence ID" value="NZ_JASGBP010000012.1"/>
</dbReference>
<dbReference type="Pfam" id="PF20050">
    <property type="entry name" value="DUF6452"/>
    <property type="match status" value="1"/>
</dbReference>
<dbReference type="PROSITE" id="PS51257">
    <property type="entry name" value="PROKAR_LIPOPROTEIN"/>
    <property type="match status" value="1"/>
</dbReference>
<proteinExistence type="predicted"/>
<keyword evidence="2" id="KW-1185">Reference proteome</keyword>
<protein>
    <submittedName>
        <fullName evidence="1">DUF6452 family protein</fullName>
    </submittedName>
</protein>
<reference evidence="1 2" key="1">
    <citation type="submission" date="2023-05" db="EMBL/GenBank/DDBJ databases">
        <title>Flavobacterium sedimenti sp. nov., isolated from the sediment.</title>
        <authorList>
            <person name="Wu N."/>
        </authorList>
    </citation>
    <scope>NUCLEOTIDE SEQUENCE [LARGE SCALE GENOMIC DNA]</scope>
    <source>
        <strain evidence="1 2">YZ-48</strain>
    </source>
</reference>
<evidence type="ECO:0000313" key="1">
    <source>
        <dbReference type="EMBL" id="MDI9258495.1"/>
    </source>
</evidence>
<gene>
    <name evidence="1" type="ORF">QHT84_13805</name>
</gene>
<dbReference type="InterPro" id="IPR045607">
    <property type="entry name" value="DUF6452"/>
</dbReference>
<dbReference type="EMBL" id="JASGBP010000012">
    <property type="protein sequence ID" value="MDI9258495.1"/>
    <property type="molecule type" value="Genomic_DNA"/>
</dbReference>
<evidence type="ECO:0000313" key="2">
    <source>
        <dbReference type="Proteomes" id="UP001230035"/>
    </source>
</evidence>